<feature type="transmembrane region" description="Helical" evidence="1">
    <location>
        <begin position="264"/>
        <end position="287"/>
    </location>
</feature>
<proteinExistence type="predicted"/>
<organism evidence="2 3">
    <name type="scientific">Gillisia limnaea (strain DSM 15749 / LMG 21470 / R-8282)</name>
    <dbReference type="NCBI Taxonomy" id="865937"/>
    <lineage>
        <taxon>Bacteria</taxon>
        <taxon>Pseudomonadati</taxon>
        <taxon>Bacteroidota</taxon>
        <taxon>Flavobacteriia</taxon>
        <taxon>Flavobacteriales</taxon>
        <taxon>Flavobacteriaceae</taxon>
        <taxon>Gillisia</taxon>
    </lineage>
</organism>
<keyword evidence="1" id="KW-0812">Transmembrane</keyword>
<evidence type="ECO:0000313" key="2">
    <source>
        <dbReference type="EMBL" id="EHQ02619.1"/>
    </source>
</evidence>
<feature type="transmembrane region" description="Helical" evidence="1">
    <location>
        <begin position="218"/>
        <end position="236"/>
    </location>
</feature>
<dbReference type="STRING" id="865937.Gilli_1981"/>
<keyword evidence="1" id="KW-0472">Membrane</keyword>
<feature type="transmembrane region" description="Helical" evidence="1">
    <location>
        <begin position="139"/>
        <end position="156"/>
    </location>
</feature>
<feature type="transmembrane region" description="Helical" evidence="1">
    <location>
        <begin position="80"/>
        <end position="98"/>
    </location>
</feature>
<dbReference type="Proteomes" id="UP000003844">
    <property type="component" value="Unassembled WGS sequence"/>
</dbReference>
<dbReference type="OrthoDB" id="1491081at2"/>
<evidence type="ECO:0000313" key="3">
    <source>
        <dbReference type="Proteomes" id="UP000003844"/>
    </source>
</evidence>
<feature type="transmembrane region" description="Helical" evidence="1">
    <location>
        <begin position="368"/>
        <end position="388"/>
    </location>
</feature>
<evidence type="ECO:0000256" key="1">
    <source>
        <dbReference type="SAM" id="Phobius"/>
    </source>
</evidence>
<keyword evidence="1" id="KW-1133">Transmembrane helix</keyword>
<dbReference type="eggNOG" id="ENOG502Z8S2">
    <property type="taxonomic scope" value="Bacteria"/>
</dbReference>
<feature type="transmembrane region" description="Helical" evidence="1">
    <location>
        <begin position="400"/>
        <end position="418"/>
    </location>
</feature>
<dbReference type="AlphaFoldDB" id="H2BT61"/>
<dbReference type="EMBL" id="JH594606">
    <property type="protein sequence ID" value="EHQ02619.1"/>
    <property type="molecule type" value="Genomic_DNA"/>
</dbReference>
<protein>
    <recommendedName>
        <fullName evidence="4">O-antigen polymerase</fullName>
    </recommendedName>
</protein>
<gene>
    <name evidence="2" type="ORF">Gilli_1981</name>
</gene>
<reference evidence="3" key="1">
    <citation type="journal article" date="2012" name="Stand. Genomic Sci.">
        <title>Genome sequence of the Antarctic rhodopsins-containing flavobacterium Gillisia limnaea type strain (R-8282(T)).</title>
        <authorList>
            <person name="Riedel T."/>
            <person name="Held B."/>
            <person name="Nolan M."/>
            <person name="Lucas S."/>
            <person name="Lapidus A."/>
            <person name="Tice H."/>
            <person name="Del Rio T.G."/>
            <person name="Cheng J.F."/>
            <person name="Han C."/>
            <person name="Tapia R."/>
            <person name="Goodwin L.A."/>
            <person name="Pitluck S."/>
            <person name="Liolios K."/>
            <person name="Mavromatis K."/>
            <person name="Pagani I."/>
            <person name="Ivanova N."/>
            <person name="Mikhailova N."/>
            <person name="Pati A."/>
            <person name="Chen A."/>
            <person name="Palaniappan K."/>
            <person name="Land M."/>
            <person name="Rohde M."/>
            <person name="Tindall B.J."/>
            <person name="Detter J.C."/>
            <person name="Goker M."/>
            <person name="Bristow J."/>
            <person name="Eisen J.A."/>
            <person name="Markowitz V."/>
            <person name="Hugenholtz P."/>
            <person name="Kyrpides N.C."/>
            <person name="Klenk H.P."/>
            <person name="Woyke T."/>
        </authorList>
    </citation>
    <scope>NUCLEOTIDE SEQUENCE [LARGE SCALE GENOMIC DNA]</scope>
    <source>
        <strain evidence="3">DSM 15749 / LMG 21470 / R-8282</strain>
    </source>
</reference>
<dbReference type="RefSeq" id="WP_006988929.1">
    <property type="nucleotide sequence ID" value="NZ_JH594606.1"/>
</dbReference>
<evidence type="ECO:0008006" key="4">
    <source>
        <dbReference type="Google" id="ProtNLM"/>
    </source>
</evidence>
<accession>H2BT61</accession>
<keyword evidence="3" id="KW-1185">Reference proteome</keyword>
<feature type="transmembrane region" description="Helical" evidence="1">
    <location>
        <begin position="104"/>
        <end position="127"/>
    </location>
</feature>
<feature type="transmembrane region" description="Helical" evidence="1">
    <location>
        <begin position="191"/>
        <end position="211"/>
    </location>
</feature>
<dbReference type="HOGENOM" id="CLU_047935_0_0_10"/>
<feature type="transmembrane region" description="Helical" evidence="1">
    <location>
        <begin position="424"/>
        <end position="440"/>
    </location>
</feature>
<name>H2BT61_GILLR</name>
<sequence>MGIQYNSISSNEVIQEAVKPINITILKNGVWIYFFLLIFEGALRKWVLPGLSEPLLLIRDPLALWLMFKAFNANVWKPNLFVKAMWWVSILSLSLALLTGHGNLTVGIFGFRITAVQFPLIFVIGAIFNKKDVIKVGEVMLWLNIGMTILVAAQFFSPQYAFINRGIGGDIEGSGFSGAAGFFRVPGTFSFTNGLAFFYGLTAAYLFYFWIAPKTIKGFKILLVFSTLALLIAIPLSISRTVLFEIAVSMVFMIAIFRKKPKIIGRVAITISAGLILFLGIKSFSFFETATHAFSERFTSANKTEGGLDGVFIDRFLGGMYGALTQERLPFWGMGMGMGTNVGAKILVGDFKKFLVAEEEWGRIVGELGVLLGVILILIRVSLVIHFLRKAWSSISTGNLLPWMMLSFGMFMILQGQWAQPTTLGFSVFAGGLIIASHREKNER</sequence>